<proteinExistence type="predicted"/>
<evidence type="ECO:0000313" key="1">
    <source>
        <dbReference type="EMBL" id="EDO02550.1"/>
    </source>
</evidence>
<dbReference type="Proteomes" id="UP000001312">
    <property type="component" value="Unassembled WGS sequence"/>
</dbReference>
<keyword evidence="2" id="KW-1185">Reference proteome</keyword>
<dbReference type="GeneID" id="5490264"/>
<gene>
    <name evidence="1" type="ORF">SS1G_05026</name>
</gene>
<dbReference type="AlphaFoldDB" id="A7EI84"/>
<dbReference type="InParanoid" id="A7EI84"/>
<sequence>MPCKEYQDAKALGTEETRKIRAFVQWPSWSAVYRICFQTRIYLGTDIISFYPNVDISCARRSPATFAELKTNNNVADQWDWHMEGGVGNLGIAYTEPS</sequence>
<dbReference type="HOGENOM" id="CLU_2334909_0_0_1"/>
<evidence type="ECO:0000313" key="2">
    <source>
        <dbReference type="Proteomes" id="UP000001312"/>
    </source>
</evidence>
<accession>A7EI84</accession>
<dbReference type="RefSeq" id="XP_001593599.1">
    <property type="nucleotide sequence ID" value="XM_001593549.1"/>
</dbReference>
<organism evidence="1 2">
    <name type="scientific">Sclerotinia sclerotiorum (strain ATCC 18683 / 1980 / Ss-1)</name>
    <name type="common">White mold</name>
    <name type="synonym">Whetzelinia sclerotiorum</name>
    <dbReference type="NCBI Taxonomy" id="665079"/>
    <lineage>
        <taxon>Eukaryota</taxon>
        <taxon>Fungi</taxon>
        <taxon>Dikarya</taxon>
        <taxon>Ascomycota</taxon>
        <taxon>Pezizomycotina</taxon>
        <taxon>Leotiomycetes</taxon>
        <taxon>Helotiales</taxon>
        <taxon>Sclerotiniaceae</taxon>
        <taxon>Sclerotinia</taxon>
    </lineage>
</organism>
<dbReference type="KEGG" id="ssl:SS1G_05026"/>
<protein>
    <submittedName>
        <fullName evidence="1">Uncharacterized protein</fullName>
    </submittedName>
</protein>
<dbReference type="EMBL" id="CH476626">
    <property type="protein sequence ID" value="EDO02550.1"/>
    <property type="molecule type" value="Genomic_DNA"/>
</dbReference>
<name>A7EI84_SCLS1</name>
<reference evidence="2" key="1">
    <citation type="journal article" date="2011" name="PLoS Genet.">
        <title>Genomic analysis of the necrotrophic fungal pathogens Sclerotinia sclerotiorum and Botrytis cinerea.</title>
        <authorList>
            <person name="Amselem J."/>
            <person name="Cuomo C.A."/>
            <person name="van Kan J.A."/>
            <person name="Viaud M."/>
            <person name="Benito E.P."/>
            <person name="Couloux A."/>
            <person name="Coutinho P.M."/>
            <person name="de Vries R.P."/>
            <person name="Dyer P.S."/>
            <person name="Fillinger S."/>
            <person name="Fournier E."/>
            <person name="Gout L."/>
            <person name="Hahn M."/>
            <person name="Kohn L."/>
            <person name="Lapalu N."/>
            <person name="Plummer K.M."/>
            <person name="Pradier J.M."/>
            <person name="Quevillon E."/>
            <person name="Sharon A."/>
            <person name="Simon A."/>
            <person name="ten Have A."/>
            <person name="Tudzynski B."/>
            <person name="Tudzynski P."/>
            <person name="Wincker P."/>
            <person name="Andrew M."/>
            <person name="Anthouard V."/>
            <person name="Beever R.E."/>
            <person name="Beffa R."/>
            <person name="Benoit I."/>
            <person name="Bouzid O."/>
            <person name="Brault B."/>
            <person name="Chen Z."/>
            <person name="Choquer M."/>
            <person name="Collemare J."/>
            <person name="Cotton P."/>
            <person name="Danchin E.G."/>
            <person name="Da Silva C."/>
            <person name="Gautier A."/>
            <person name="Giraud C."/>
            <person name="Giraud T."/>
            <person name="Gonzalez C."/>
            <person name="Grossetete S."/>
            <person name="Guldener U."/>
            <person name="Henrissat B."/>
            <person name="Howlett B.J."/>
            <person name="Kodira C."/>
            <person name="Kretschmer M."/>
            <person name="Lappartient A."/>
            <person name="Leroch M."/>
            <person name="Levis C."/>
            <person name="Mauceli E."/>
            <person name="Neuveglise C."/>
            <person name="Oeser B."/>
            <person name="Pearson M."/>
            <person name="Poulain J."/>
            <person name="Poussereau N."/>
            <person name="Quesneville H."/>
            <person name="Rascle C."/>
            <person name="Schumacher J."/>
            <person name="Segurens B."/>
            <person name="Sexton A."/>
            <person name="Silva E."/>
            <person name="Sirven C."/>
            <person name="Soanes D.M."/>
            <person name="Talbot N.J."/>
            <person name="Templeton M."/>
            <person name="Yandava C."/>
            <person name="Yarden O."/>
            <person name="Zeng Q."/>
            <person name="Rollins J.A."/>
            <person name="Lebrun M.H."/>
            <person name="Dickman M."/>
        </authorList>
    </citation>
    <scope>NUCLEOTIDE SEQUENCE [LARGE SCALE GENOMIC DNA]</scope>
    <source>
        <strain evidence="2">ATCC 18683 / 1980 / Ss-1</strain>
    </source>
</reference>